<evidence type="ECO:0000259" key="1">
    <source>
        <dbReference type="Pfam" id="PF13191"/>
    </source>
</evidence>
<protein>
    <submittedName>
        <fullName evidence="2">Tetratricopeptide (TPR) repeat protein</fullName>
    </submittedName>
</protein>
<evidence type="ECO:0000313" key="3">
    <source>
        <dbReference type="Proteomes" id="UP000548476"/>
    </source>
</evidence>
<dbReference type="SUPFAM" id="SSF48452">
    <property type="entry name" value="TPR-like"/>
    <property type="match status" value="2"/>
</dbReference>
<accession>A0A841FFH9</accession>
<dbReference type="AlphaFoldDB" id="A0A841FFH9"/>
<name>A0A841FFH9_9ACTN</name>
<dbReference type="Pfam" id="PF13424">
    <property type="entry name" value="TPR_12"/>
    <property type="match status" value="1"/>
</dbReference>
<dbReference type="RefSeq" id="WP_184787865.1">
    <property type="nucleotide sequence ID" value="NZ_BONT01000059.1"/>
</dbReference>
<dbReference type="Pfam" id="PF13191">
    <property type="entry name" value="AAA_16"/>
    <property type="match status" value="1"/>
</dbReference>
<dbReference type="InterPro" id="IPR041664">
    <property type="entry name" value="AAA_16"/>
</dbReference>
<dbReference type="InterPro" id="IPR019734">
    <property type="entry name" value="TPR_rpt"/>
</dbReference>
<dbReference type="Pfam" id="PF13432">
    <property type="entry name" value="TPR_16"/>
    <property type="match status" value="1"/>
</dbReference>
<dbReference type="Proteomes" id="UP000548476">
    <property type="component" value="Unassembled WGS sequence"/>
</dbReference>
<feature type="domain" description="Orc1-like AAA ATPase" evidence="1">
    <location>
        <begin position="178"/>
        <end position="281"/>
    </location>
</feature>
<dbReference type="SUPFAM" id="SSF52540">
    <property type="entry name" value="P-loop containing nucleoside triphosphate hydrolases"/>
    <property type="match status" value="1"/>
</dbReference>
<reference evidence="2 3" key="1">
    <citation type="submission" date="2020-08" db="EMBL/GenBank/DDBJ databases">
        <title>Genomic Encyclopedia of Type Strains, Phase IV (KMG-IV): sequencing the most valuable type-strain genomes for metagenomic binning, comparative biology and taxonomic classification.</title>
        <authorList>
            <person name="Goeker M."/>
        </authorList>
    </citation>
    <scope>NUCLEOTIDE SEQUENCE [LARGE SCALE GENOMIC DNA]</scope>
    <source>
        <strain evidence="2 3">YIM 65646</strain>
    </source>
</reference>
<dbReference type="SMART" id="SM00028">
    <property type="entry name" value="TPR"/>
    <property type="match status" value="5"/>
</dbReference>
<dbReference type="EMBL" id="JACHGT010000005">
    <property type="protein sequence ID" value="MBB6035026.1"/>
    <property type="molecule type" value="Genomic_DNA"/>
</dbReference>
<dbReference type="InterPro" id="IPR011990">
    <property type="entry name" value="TPR-like_helical_dom_sf"/>
</dbReference>
<keyword evidence="3" id="KW-1185">Reference proteome</keyword>
<organism evidence="2 3">
    <name type="scientific">Phytomonospora endophytica</name>
    <dbReference type="NCBI Taxonomy" id="714109"/>
    <lineage>
        <taxon>Bacteria</taxon>
        <taxon>Bacillati</taxon>
        <taxon>Actinomycetota</taxon>
        <taxon>Actinomycetes</taxon>
        <taxon>Micromonosporales</taxon>
        <taxon>Micromonosporaceae</taxon>
        <taxon>Phytomonospora</taxon>
    </lineage>
</organism>
<gene>
    <name evidence="2" type="ORF">HNR73_002880</name>
</gene>
<dbReference type="InterPro" id="IPR027417">
    <property type="entry name" value="P-loop_NTPase"/>
</dbReference>
<dbReference type="PANTHER" id="PTHR47691:SF3">
    <property type="entry name" value="HTH-TYPE TRANSCRIPTIONAL REGULATOR RV0890C-RELATED"/>
    <property type="match status" value="1"/>
</dbReference>
<evidence type="ECO:0000313" key="2">
    <source>
        <dbReference type="EMBL" id="MBB6035026.1"/>
    </source>
</evidence>
<sequence>MDPVSTALTTWVARGLAKKTVAVIGARMRRDQDAPDVRKALAVAVKSGVAAAVADVHHDDPEGARQVELALLEREDARLPLVDGTGLAGLVDAVRVWIAETESPVGETGLPEEIDASHPLAAALCEAVLHRIRREATRGERILAPLWMDFKLTCLQQPTARRPERLRDYWHPGTPGTRFVGRRDELTRLADALTPGERGGRVQVVGGVGGIGKTALAVAYAQKHASRYRDGAIFYDFQSYAVGRAPDSADQALVKILPTIRDDLSSAGVEQLSAVGRMSAWQESTADRELLMVWDNVRSLAQIEPLLLWQSGCATILTTRHDIDVDGADPLRLRSLEREAARDLFTGIAGDGHDEDLVRRLLEADLDVPILIKAHAKQIRAGRRGLGEIVAELSGVEPVGHRRTQQAFFDRLDGSYLHLGADQRYAFRFLGAHPGRFATGEVAAAILGCELDEAVDLMEDLVDVGLARRHHRPAADPRPPAYTAHDILRAYAAHQARSEGELTPIRDELSAYYRQRLDEPNGGDRRWVETELDNIGDTALAGRTGAHAELASRVGERFFAFGRFTDAATVFGRAAEVYLDGGDDARHAHALLGLGEVARLQGEWDRSLELCRRAVVIFERRDDVGGLIKASVGLGHVSRLKGELEDGARYFEQAAEQAGAAGDTPVQARALVGLGHVLRLQRRHPEALERFAAAAELGDPLQRANALRGIGDVHRALGAPSEAESRYAEAAATYAELGDRNGEANAHLGRGAVAVLEERWPEAEAAYRTAEEIFTELGNRFGLGTALRGQGTAAAGAADSVRARRLLGEALAIYSVLRSPAATGVAGQLRELDARENTA</sequence>
<proteinExistence type="predicted"/>
<dbReference type="Gene3D" id="1.25.40.10">
    <property type="entry name" value="Tetratricopeptide repeat domain"/>
    <property type="match status" value="2"/>
</dbReference>
<dbReference type="PANTHER" id="PTHR47691">
    <property type="entry name" value="REGULATOR-RELATED"/>
    <property type="match status" value="1"/>
</dbReference>
<comment type="caution">
    <text evidence="2">The sequence shown here is derived from an EMBL/GenBank/DDBJ whole genome shotgun (WGS) entry which is preliminary data.</text>
</comment>
<dbReference type="Gene3D" id="3.40.50.300">
    <property type="entry name" value="P-loop containing nucleotide triphosphate hydrolases"/>
    <property type="match status" value="1"/>
</dbReference>